<gene>
    <name evidence="1" type="primary">KNAG0I00870</name>
    <name evidence="1" type="ordered locus">KNAG_0I00870</name>
</gene>
<organism evidence="1 2">
    <name type="scientific">Huiozyma naganishii (strain ATCC MYA-139 / BCRC 22969 / CBS 8797 / KCTC 17520 / NBRC 10181 / NCYC 3082 / Yp74L-3)</name>
    <name type="common">Yeast</name>
    <name type="synonym">Kazachstania naganishii</name>
    <dbReference type="NCBI Taxonomy" id="1071383"/>
    <lineage>
        <taxon>Eukaryota</taxon>
        <taxon>Fungi</taxon>
        <taxon>Dikarya</taxon>
        <taxon>Ascomycota</taxon>
        <taxon>Saccharomycotina</taxon>
        <taxon>Saccharomycetes</taxon>
        <taxon>Saccharomycetales</taxon>
        <taxon>Saccharomycetaceae</taxon>
        <taxon>Huiozyma</taxon>
    </lineage>
</organism>
<dbReference type="eggNOG" id="ENOG502QXS0">
    <property type="taxonomic scope" value="Eukaryota"/>
</dbReference>
<protein>
    <submittedName>
        <fullName evidence="1">Uncharacterized protein</fullName>
    </submittedName>
</protein>
<dbReference type="OrthoDB" id="3972942at2759"/>
<dbReference type="GO" id="GO:0071561">
    <property type="term" value="C:nucleus-vacuole junction"/>
    <property type="evidence" value="ECO:0007669"/>
    <property type="project" value="EnsemblFungi"/>
</dbReference>
<reference evidence="1 2" key="1">
    <citation type="journal article" date="2011" name="Proc. Natl. Acad. Sci. U.S.A.">
        <title>Evolutionary erosion of yeast sex chromosomes by mating-type switching accidents.</title>
        <authorList>
            <person name="Gordon J.L."/>
            <person name="Armisen D."/>
            <person name="Proux-Wera E."/>
            <person name="Oheigeartaigh S.S."/>
            <person name="Byrne K.P."/>
            <person name="Wolfe K.H."/>
        </authorList>
    </citation>
    <scope>NUCLEOTIDE SEQUENCE [LARGE SCALE GENOMIC DNA]</scope>
    <source>
        <strain evidence="2">ATCC MYA-139 / BCRC 22969 / CBS 8797 / CCRC 22969 / KCTC 17520 / NBRC 10181 / NCYC 3082</strain>
    </source>
</reference>
<dbReference type="EMBL" id="HE978322">
    <property type="protein sequence ID" value="CCK71878.1"/>
    <property type="molecule type" value="Genomic_DNA"/>
</dbReference>
<dbReference type="GO" id="GO:0005778">
    <property type="term" value="C:peroxisomal membrane"/>
    <property type="evidence" value="ECO:0007669"/>
    <property type="project" value="EnsemblFungi"/>
</dbReference>
<proteinExistence type="predicted"/>
<dbReference type="GeneID" id="34527621"/>
<dbReference type="OMA" id="GYRFWDH"/>
<dbReference type="HOGENOM" id="CLU_020648_0_0_1"/>
<dbReference type="GO" id="GO:0006665">
    <property type="term" value="P:sphingolipid metabolic process"/>
    <property type="evidence" value="ECO:0007669"/>
    <property type="project" value="EnsemblFungi"/>
</dbReference>
<dbReference type="RefSeq" id="XP_022466123.1">
    <property type="nucleotide sequence ID" value="XM_022609759.1"/>
</dbReference>
<dbReference type="Proteomes" id="UP000006310">
    <property type="component" value="Chromosome 9"/>
</dbReference>
<dbReference type="AlphaFoldDB" id="J7RQ34"/>
<sequence length="751" mass="86812">MADQGHWYSRWWYGGRGAAGARGGLFPPVTVDDTTRYSQLQGEQIEYLEQQAREQIHARGSSWCWYEDLSCVSSDPEEWTKQPGVAAVFGTGSGRCPLPLPSYPMDLHAGHQVYIRDSLLLPGDGPEQYLHTMPLTTRIANAVKEYYHFRNETHLYLNSKFAEPPVDPVPFADDLGNEDNDGVDGNEDDVVIEKTVIISMVGWLPDKYEKYSLKEQRTAQYLSKKLACEIRDSPISSYRVKERQIFSLSFECPLDTKQQEDVLEECKFLLQHWEHILQGAHNIYFIGVYHSVPLAIELCYYIMRGCDKYGLDRQTVRIGLLSINSCLQGYRFWDHSVDPQATEGRDTTSGTNDNALELDYARLEQAKEKQLFAGLTKEESDLLSRIKGYSDMDSKQSRRIQQLFDWLCFFCPRVRINLVSSVYDNFMTMTQKLAMDYFHPKIIRNLWCHSTYLDMNTREPREQNFPDFHIKTPKFEFEVNVPRSRLFEIELLNELLLMINLGKVEFVPIFKLISPYFISRSFNENTLALSIKKSRQNHLKIWMQEMSLKWAGEESVTDGGLPRTADTVHNLLEYVNYQTLKAPDLVQIYSDIYDDNDVYRNFVKCTQATRTPTTQRHVSLLHNRTTQESILNAANQYDLVWKLHETLTKLSTVRNLPVQPPPTTISFKVTWAHDKAADSEGKYPQARHTPTAATVFHRDARESLARVVRLWNTYQLWDPQTRGLIQLKRIFSVLATYSSADQLIADLQQSS</sequence>
<keyword evidence="2" id="KW-1185">Reference proteome</keyword>
<reference evidence="2" key="2">
    <citation type="submission" date="2012-08" db="EMBL/GenBank/DDBJ databases">
        <title>Genome sequence of Kazachstania naganishii.</title>
        <authorList>
            <person name="Gordon J.L."/>
            <person name="Armisen D."/>
            <person name="Proux-Wera E."/>
            <person name="OhEigeartaigh S.S."/>
            <person name="Byrne K.P."/>
            <person name="Wolfe K.H."/>
        </authorList>
    </citation>
    <scope>NUCLEOTIDE SEQUENCE [LARGE SCALE GENOMIC DNA]</scope>
    <source>
        <strain evidence="2">ATCC MYA-139 / BCRC 22969 / CBS 8797 / CCRC 22969 / KCTC 17520 / NBRC 10181 / NCYC 3082</strain>
    </source>
</reference>
<dbReference type="GO" id="GO:1990816">
    <property type="term" value="C:vacuole-mitochondrion membrane contact site"/>
    <property type="evidence" value="ECO:0007669"/>
    <property type="project" value="EnsemblFungi"/>
</dbReference>
<evidence type="ECO:0000313" key="1">
    <source>
        <dbReference type="EMBL" id="CCK71878.1"/>
    </source>
</evidence>
<evidence type="ECO:0000313" key="2">
    <source>
        <dbReference type="Proteomes" id="UP000006310"/>
    </source>
</evidence>
<dbReference type="KEGG" id="kng:KNAG_0I00870"/>
<name>J7RQ34_HUIN7</name>
<accession>J7RQ34</accession>